<organism evidence="1 2">
    <name type="scientific">Trichonephila clavipes</name>
    <name type="common">Golden silk orbweaver</name>
    <name type="synonym">Nephila clavipes</name>
    <dbReference type="NCBI Taxonomy" id="2585209"/>
    <lineage>
        <taxon>Eukaryota</taxon>
        <taxon>Metazoa</taxon>
        <taxon>Ecdysozoa</taxon>
        <taxon>Arthropoda</taxon>
        <taxon>Chelicerata</taxon>
        <taxon>Arachnida</taxon>
        <taxon>Araneae</taxon>
        <taxon>Araneomorphae</taxon>
        <taxon>Entelegynae</taxon>
        <taxon>Araneoidea</taxon>
        <taxon>Nephilidae</taxon>
        <taxon>Trichonephila</taxon>
    </lineage>
</organism>
<dbReference type="EMBL" id="BMAU01021353">
    <property type="protein sequence ID" value="GFY19618.1"/>
    <property type="molecule type" value="Genomic_DNA"/>
</dbReference>
<name>A0A8X6SXW2_TRICX</name>
<sequence length="78" mass="8923">MIKCCPRNLTSNPTVAYDTNIFYKKLRKNASKRPSSHKNLREVGGRTLTFFQCVFPQNWGETGLNRTLTYLYGAQGYG</sequence>
<comment type="caution">
    <text evidence="1">The sequence shown here is derived from an EMBL/GenBank/DDBJ whole genome shotgun (WGS) entry which is preliminary data.</text>
</comment>
<gene>
    <name evidence="1" type="ORF">TNCV_4647901</name>
</gene>
<keyword evidence="2" id="KW-1185">Reference proteome</keyword>
<dbReference type="AlphaFoldDB" id="A0A8X6SXW2"/>
<protein>
    <submittedName>
        <fullName evidence="1">Uncharacterized protein</fullName>
    </submittedName>
</protein>
<accession>A0A8X6SXW2</accession>
<proteinExistence type="predicted"/>
<dbReference type="Proteomes" id="UP000887159">
    <property type="component" value="Unassembled WGS sequence"/>
</dbReference>
<reference evidence="1" key="1">
    <citation type="submission" date="2020-08" db="EMBL/GenBank/DDBJ databases">
        <title>Multicomponent nature underlies the extraordinary mechanical properties of spider dragline silk.</title>
        <authorList>
            <person name="Kono N."/>
            <person name="Nakamura H."/>
            <person name="Mori M."/>
            <person name="Yoshida Y."/>
            <person name="Ohtoshi R."/>
            <person name="Malay A.D."/>
            <person name="Moran D.A.P."/>
            <person name="Tomita M."/>
            <person name="Numata K."/>
            <person name="Arakawa K."/>
        </authorList>
    </citation>
    <scope>NUCLEOTIDE SEQUENCE</scope>
</reference>
<evidence type="ECO:0000313" key="2">
    <source>
        <dbReference type="Proteomes" id="UP000887159"/>
    </source>
</evidence>
<evidence type="ECO:0000313" key="1">
    <source>
        <dbReference type="EMBL" id="GFY19618.1"/>
    </source>
</evidence>